<dbReference type="EMBL" id="JACHLL010000009">
    <property type="protein sequence ID" value="MBB6343399.1"/>
    <property type="molecule type" value="Genomic_DNA"/>
</dbReference>
<evidence type="ECO:0000313" key="1">
    <source>
        <dbReference type="EMBL" id="MBB6343399.1"/>
    </source>
</evidence>
<protein>
    <submittedName>
        <fullName evidence="1">Uncharacterized protein</fullName>
    </submittedName>
</protein>
<dbReference type="InterPro" id="IPR010985">
    <property type="entry name" value="Ribbon_hlx_hlx"/>
</dbReference>
<accession>A0A7X0EVM0</accession>
<organism evidence="1 2">
    <name type="scientific">Pseudomonas fluvialis</name>
    <dbReference type="NCBI Taxonomy" id="1793966"/>
    <lineage>
        <taxon>Bacteria</taxon>
        <taxon>Pseudomonadati</taxon>
        <taxon>Pseudomonadota</taxon>
        <taxon>Gammaproteobacteria</taxon>
        <taxon>Pseudomonadales</taxon>
        <taxon>Pseudomonadaceae</taxon>
        <taxon>Pseudomonas</taxon>
    </lineage>
</organism>
<name>A0A7X0EVM0_9PSED</name>
<reference evidence="1 2" key="1">
    <citation type="submission" date="2020-08" db="EMBL/GenBank/DDBJ databases">
        <title>Functional genomics of gut bacteria from endangered species of beetles.</title>
        <authorList>
            <person name="Carlos-Shanley C."/>
        </authorList>
    </citation>
    <scope>NUCLEOTIDE SEQUENCE [LARGE SCALE GENOMIC DNA]</scope>
    <source>
        <strain evidence="1 2">S00202</strain>
    </source>
</reference>
<dbReference type="Proteomes" id="UP000557193">
    <property type="component" value="Unassembled WGS sequence"/>
</dbReference>
<dbReference type="GO" id="GO:0006355">
    <property type="term" value="P:regulation of DNA-templated transcription"/>
    <property type="evidence" value="ECO:0007669"/>
    <property type="project" value="InterPro"/>
</dbReference>
<comment type="caution">
    <text evidence="1">The sequence shown here is derived from an EMBL/GenBank/DDBJ whole genome shotgun (WGS) entry which is preliminary data.</text>
</comment>
<gene>
    <name evidence="1" type="ORF">HNP49_003601</name>
</gene>
<dbReference type="AlphaFoldDB" id="A0A7X0EVM0"/>
<proteinExistence type="predicted"/>
<sequence>MPKLTLELDVDLYRLLVQAARSNDSSLEDECVRRLEGGVRRSRYVEALLAELHADADVPRQRDKG</sequence>
<dbReference type="SUPFAM" id="SSF47598">
    <property type="entry name" value="Ribbon-helix-helix"/>
    <property type="match status" value="1"/>
</dbReference>
<keyword evidence="2" id="KW-1185">Reference proteome</keyword>
<dbReference type="RefSeq" id="WP_184685597.1">
    <property type="nucleotide sequence ID" value="NZ_JACHLL010000009.1"/>
</dbReference>
<evidence type="ECO:0000313" key="2">
    <source>
        <dbReference type="Proteomes" id="UP000557193"/>
    </source>
</evidence>